<dbReference type="GO" id="GO:0005524">
    <property type="term" value="F:ATP binding"/>
    <property type="evidence" value="ECO:0007669"/>
    <property type="project" value="UniProtKB-KW"/>
</dbReference>
<dbReference type="GO" id="GO:0004329">
    <property type="term" value="F:formate-tetrahydrofolate ligase activity"/>
    <property type="evidence" value="ECO:0007669"/>
    <property type="project" value="UniProtKB-EC"/>
</dbReference>
<dbReference type="FunFam" id="3.10.410.10:FF:000001">
    <property type="entry name" value="Putative formate--tetrahydrofolate ligase"/>
    <property type="match status" value="1"/>
</dbReference>
<name>A0A1I7Y0G1_9BILA</name>
<sequence length="639" mass="69513">MVDTWNLKVLEPELQRPVPSDIQISRAQQPKLIEELAREIGIKHEELELYGQKKAKVSLDVLKRLKEQKDGKYIVVTAITPTPLGEGKSTTTMGLAQALCAHLHKNTFACVRQPSQGPIFGIKGGAAGGGYAQVIPMEEFNLHLTGDIHAITAANNLLAAAIDARMFHESTQSDEALFNRLVPKDKTGRRRLSAIQKRRLERLNITVPEDAETLSAEERSRFARLDIDPETITWNRVMDINDRFLRKIEVGRGPTEKGQVRETQFVISVGSELMAILGLCSGLADMHDRIARIVVANDKKGNPVTADDIGVTGSLTVLMKDTVRPNLMQTLEGTPVFVHAGPFANIAHGCSSIIADQIALKLVGENGYVVTEAGFGADIGMEKFFNIKCRYSGLKPDAVVLVATVRALKMHGGGPNVTPGAPLAHEYLSENLDLLKGGCETNLRKQIENASKYGIPVVVCVNRFASDTDAEVELVKEKAKEFGAVGVMSDHWASGGAGAIDLAKAVVDACDKPSEFKFLYPSSDGLLKKIETICREMYGGDGVELSEQAQKKLEIYTKQGFGHLPICMAKTQYSLSHDAKLKGAPSGFKLPVRDMWASVGAGFIYPLAGDIMTMPGLATRPCFFDMDIDPETGLIDGLF</sequence>
<dbReference type="Pfam" id="PF01268">
    <property type="entry name" value="FTHFS"/>
    <property type="match status" value="1"/>
</dbReference>
<dbReference type="HAMAP" id="MF_01543">
    <property type="entry name" value="FTHFS"/>
    <property type="match status" value="1"/>
</dbReference>
<dbReference type="GO" id="GO:0035999">
    <property type="term" value="P:tetrahydrofolate interconversion"/>
    <property type="evidence" value="ECO:0007669"/>
    <property type="project" value="UniProtKB-UniPathway"/>
</dbReference>
<evidence type="ECO:0000256" key="1">
    <source>
        <dbReference type="ARBA" id="ARBA00004777"/>
    </source>
</evidence>
<dbReference type="PROSITE" id="PS00722">
    <property type="entry name" value="FTHFS_2"/>
    <property type="match status" value="1"/>
</dbReference>
<dbReference type="CDD" id="cd00477">
    <property type="entry name" value="FTHFS"/>
    <property type="match status" value="1"/>
</dbReference>
<dbReference type="PROSITE" id="PS00721">
    <property type="entry name" value="FTHFS_1"/>
    <property type="match status" value="1"/>
</dbReference>
<dbReference type="Proteomes" id="UP000095287">
    <property type="component" value="Unplaced"/>
</dbReference>
<evidence type="ECO:0000313" key="9">
    <source>
        <dbReference type="WBParaSite" id="L893_g11332.t1"/>
    </source>
</evidence>
<organism evidence="8 9">
    <name type="scientific">Steinernema glaseri</name>
    <dbReference type="NCBI Taxonomy" id="37863"/>
    <lineage>
        <taxon>Eukaryota</taxon>
        <taxon>Metazoa</taxon>
        <taxon>Ecdysozoa</taxon>
        <taxon>Nematoda</taxon>
        <taxon>Chromadorea</taxon>
        <taxon>Rhabditida</taxon>
        <taxon>Tylenchina</taxon>
        <taxon>Panagrolaimomorpha</taxon>
        <taxon>Strongyloidoidea</taxon>
        <taxon>Steinernematidae</taxon>
        <taxon>Steinernema</taxon>
    </lineage>
</organism>
<evidence type="ECO:0000256" key="7">
    <source>
        <dbReference type="ARBA" id="ARBA00022840"/>
    </source>
</evidence>
<comment type="subunit">
    <text evidence="2">Homodimer.</text>
</comment>
<evidence type="ECO:0000256" key="3">
    <source>
        <dbReference type="ARBA" id="ARBA00012295"/>
    </source>
</evidence>
<dbReference type="AlphaFoldDB" id="A0A1I7Y0G1"/>
<keyword evidence="7" id="KW-0067">ATP-binding</keyword>
<accession>A0A1I7Y0G1</accession>
<evidence type="ECO:0000256" key="5">
    <source>
        <dbReference type="ARBA" id="ARBA00022598"/>
    </source>
</evidence>
<dbReference type="FunFam" id="3.40.50.300:FF:000245">
    <property type="entry name" value="C-1-tetrahydrofolate synthase, cytoplasmic"/>
    <property type="match status" value="1"/>
</dbReference>
<dbReference type="Gene3D" id="3.10.410.10">
    <property type="entry name" value="Formyltetrahydrofolate synthetase, domain 3"/>
    <property type="match status" value="1"/>
</dbReference>
<dbReference type="InterPro" id="IPR020628">
    <property type="entry name" value="Formate_THF_ligase_CS"/>
</dbReference>
<reference evidence="9" key="1">
    <citation type="submission" date="2016-11" db="UniProtKB">
        <authorList>
            <consortium name="WormBaseParasite"/>
        </authorList>
    </citation>
    <scope>IDENTIFICATION</scope>
</reference>
<dbReference type="InterPro" id="IPR000559">
    <property type="entry name" value="Formate_THF_ligase"/>
</dbReference>
<keyword evidence="8" id="KW-1185">Reference proteome</keyword>
<keyword evidence="6" id="KW-0547">Nucleotide-binding</keyword>
<keyword evidence="5" id="KW-0436">Ligase</keyword>
<keyword evidence="4" id="KW-0554">One-carbon metabolism</keyword>
<evidence type="ECO:0000256" key="2">
    <source>
        <dbReference type="ARBA" id="ARBA00011738"/>
    </source>
</evidence>
<dbReference type="Gene3D" id="3.40.50.300">
    <property type="entry name" value="P-loop containing nucleotide triphosphate hydrolases"/>
    <property type="match status" value="2"/>
</dbReference>
<dbReference type="SUPFAM" id="SSF52540">
    <property type="entry name" value="P-loop containing nucleoside triphosphate hydrolases"/>
    <property type="match status" value="1"/>
</dbReference>
<dbReference type="EC" id="6.3.4.3" evidence="3"/>
<evidence type="ECO:0000256" key="4">
    <source>
        <dbReference type="ARBA" id="ARBA00022563"/>
    </source>
</evidence>
<dbReference type="FunFam" id="3.40.50.300:FF:001123">
    <property type="entry name" value="C-1-tetrahydrofolate synthase, cytoplasmic isoform X2"/>
    <property type="match status" value="1"/>
</dbReference>
<proteinExistence type="inferred from homology"/>
<dbReference type="InterPro" id="IPR027417">
    <property type="entry name" value="P-loop_NTPase"/>
</dbReference>
<evidence type="ECO:0000313" key="8">
    <source>
        <dbReference type="Proteomes" id="UP000095287"/>
    </source>
</evidence>
<protein>
    <recommendedName>
        <fullName evidence="3">formate--tetrahydrofolate ligase</fullName>
        <ecNumber evidence="3">6.3.4.3</ecNumber>
    </recommendedName>
</protein>
<comment type="pathway">
    <text evidence="1">One-carbon metabolism; tetrahydrofolate interconversion.</text>
</comment>
<evidence type="ECO:0000256" key="6">
    <source>
        <dbReference type="ARBA" id="ARBA00022741"/>
    </source>
</evidence>
<dbReference type="UniPathway" id="UPA00193"/>
<dbReference type="WBParaSite" id="L893_g11332.t1">
    <property type="protein sequence ID" value="L893_g11332.t1"/>
    <property type="gene ID" value="L893_g11332"/>
</dbReference>